<protein>
    <submittedName>
        <fullName evidence="2">DUF808 domain-containing protein</fullName>
    </submittedName>
</protein>
<feature type="transmembrane region" description="Helical" evidence="1">
    <location>
        <begin position="266"/>
        <end position="294"/>
    </location>
</feature>
<evidence type="ECO:0000256" key="1">
    <source>
        <dbReference type="SAM" id="Phobius"/>
    </source>
</evidence>
<dbReference type="GO" id="GO:0005886">
    <property type="term" value="C:plasma membrane"/>
    <property type="evidence" value="ECO:0007669"/>
    <property type="project" value="TreeGrafter"/>
</dbReference>
<dbReference type="InterPro" id="IPR008526">
    <property type="entry name" value="YedI"/>
</dbReference>
<dbReference type="PANTHER" id="PTHR30503:SF3">
    <property type="entry name" value="INNER MEMBRANE PROTEIN YEDI"/>
    <property type="match status" value="1"/>
</dbReference>
<dbReference type="Proteomes" id="UP000291933">
    <property type="component" value="Unassembled WGS sequence"/>
</dbReference>
<dbReference type="AlphaFoldDB" id="A0A4Q9KP05"/>
<dbReference type="EMBL" id="SDMR01000001">
    <property type="protein sequence ID" value="TBT96346.1"/>
    <property type="molecule type" value="Genomic_DNA"/>
</dbReference>
<dbReference type="Pfam" id="PF05661">
    <property type="entry name" value="DUF808"/>
    <property type="match status" value="1"/>
</dbReference>
<reference evidence="2 3" key="1">
    <citation type="submission" date="2019-01" db="EMBL/GenBank/DDBJ databases">
        <title>Lactibacter flavus gen. nov., sp. nov., a novel bacterium of the family Propionibacteriaceae isolated from raw milk and dairy products.</title>
        <authorList>
            <person name="Huptas C."/>
            <person name="Wenning M."/>
            <person name="Breitenwieser F."/>
            <person name="Doll E."/>
            <person name="Von Neubeck M."/>
            <person name="Busse H.-J."/>
            <person name="Scherer S."/>
        </authorList>
    </citation>
    <scope>NUCLEOTIDE SEQUENCE [LARGE SCALE GENOMIC DNA]</scope>
    <source>
        <strain evidence="2 3">DSM 22130</strain>
    </source>
</reference>
<dbReference type="OrthoDB" id="9814178at2"/>
<keyword evidence="3" id="KW-1185">Reference proteome</keyword>
<keyword evidence="1" id="KW-0472">Membrane</keyword>
<dbReference type="RefSeq" id="WP_131170758.1">
    <property type="nucleotide sequence ID" value="NZ_FXTL01000001.1"/>
</dbReference>
<feature type="transmembrane region" description="Helical" evidence="1">
    <location>
        <begin position="65"/>
        <end position="83"/>
    </location>
</feature>
<keyword evidence="1" id="KW-0812">Transmembrane</keyword>
<organism evidence="2 3">
    <name type="scientific">Propioniciclava tarda</name>
    <dbReference type="NCBI Taxonomy" id="433330"/>
    <lineage>
        <taxon>Bacteria</taxon>
        <taxon>Bacillati</taxon>
        <taxon>Actinomycetota</taxon>
        <taxon>Actinomycetes</taxon>
        <taxon>Propionibacteriales</taxon>
        <taxon>Propionibacteriaceae</taxon>
        <taxon>Propioniciclava</taxon>
    </lineage>
</organism>
<evidence type="ECO:0000313" key="2">
    <source>
        <dbReference type="EMBL" id="TBT96346.1"/>
    </source>
</evidence>
<evidence type="ECO:0000313" key="3">
    <source>
        <dbReference type="Proteomes" id="UP000291933"/>
    </source>
</evidence>
<accession>A0A4Q9KP05</accession>
<gene>
    <name evidence="2" type="ORF">ET996_01415</name>
</gene>
<keyword evidence="1" id="KW-1133">Transmembrane helix</keyword>
<proteinExistence type="predicted"/>
<dbReference type="PANTHER" id="PTHR30503">
    <property type="entry name" value="INNER MEMBRANE PROTEIN YEDI"/>
    <property type="match status" value="1"/>
</dbReference>
<sequence>MAGGLAALLDDVAAIAKMASAASTKAVGVVVDDTAVTPRFIQGVSPARELPIIGKIALGSLRNKLVFILPAILLLSQFLPWALTPLLMLGGAYLCYEGAEKVYEVIVGHHETPTGEAASEQPALRSGAEAEKALVRGAITTDFILSSEIMVISLDQVAEAEFVYRAVSLIVVAIAITALVYGVVALIVKMDDVGLHLAAKPASRGLGMGLVKAMPVVLSALSGIGIAAMLWVGGHIIVAGAAELGWHAPLDLIHVLAGPAEHVHAFLGWLVDTLCSALVGLVIGGVLVGVLHLVPRKKSDQHAAAH</sequence>
<dbReference type="PIRSF" id="PIRSF016660">
    <property type="entry name" value="YedI"/>
    <property type="match status" value="1"/>
</dbReference>
<comment type="caution">
    <text evidence="2">The sequence shown here is derived from an EMBL/GenBank/DDBJ whole genome shotgun (WGS) entry which is preliminary data.</text>
</comment>
<name>A0A4Q9KP05_PROTD</name>
<feature type="transmembrane region" description="Helical" evidence="1">
    <location>
        <begin position="162"/>
        <end position="188"/>
    </location>
</feature>
<feature type="transmembrane region" description="Helical" evidence="1">
    <location>
        <begin position="209"/>
        <end position="232"/>
    </location>
</feature>